<evidence type="ECO:0000313" key="12">
    <source>
        <dbReference type="Proteomes" id="UP000191518"/>
    </source>
</evidence>
<dbReference type="GO" id="GO:0032958">
    <property type="term" value="P:inositol phosphate biosynthetic process"/>
    <property type="evidence" value="ECO:0007669"/>
    <property type="project" value="TreeGrafter"/>
</dbReference>
<proteinExistence type="inferred from homology"/>
<evidence type="ECO:0000256" key="3">
    <source>
        <dbReference type="ARBA" id="ARBA00012023"/>
    </source>
</evidence>
<comment type="similarity">
    <text evidence="2">Belongs to the IPK1 type 1 family.</text>
</comment>
<gene>
    <name evidence="11" type="ORF">PENVUL_c087G03601</name>
</gene>
<evidence type="ECO:0000256" key="2">
    <source>
        <dbReference type="ARBA" id="ARBA00008305"/>
    </source>
</evidence>
<dbReference type="STRING" id="29845.A0A1V6R6D0"/>
<dbReference type="AlphaFoldDB" id="A0A1V6R6D0"/>
<dbReference type="EMBL" id="MDYP01000087">
    <property type="protein sequence ID" value="OQD96772.1"/>
    <property type="molecule type" value="Genomic_DNA"/>
</dbReference>
<evidence type="ECO:0000256" key="8">
    <source>
        <dbReference type="ARBA" id="ARBA00022840"/>
    </source>
</evidence>
<dbReference type="PANTHER" id="PTHR14456">
    <property type="entry name" value="INOSITOL POLYPHOSPHATE KINASE 1"/>
    <property type="match status" value="1"/>
</dbReference>
<keyword evidence="12" id="KW-1185">Reference proteome</keyword>
<evidence type="ECO:0000256" key="4">
    <source>
        <dbReference type="ARBA" id="ARBA00014846"/>
    </source>
</evidence>
<comment type="function">
    <text evidence="1">Has kinase activity and phosphorylates inositol-1,3,4,5,6-pentakisphosphate (Ins(1,3,4,5,6)P5) to produce 1,2,3,4,5,6-hexakisphosphate (InsP6), also known as phytate.</text>
</comment>
<evidence type="ECO:0000256" key="6">
    <source>
        <dbReference type="ARBA" id="ARBA00022741"/>
    </source>
</evidence>
<dbReference type="OrthoDB" id="272370at2759"/>
<keyword evidence="7 9" id="KW-0418">Kinase</keyword>
<evidence type="ECO:0000256" key="5">
    <source>
        <dbReference type="ARBA" id="ARBA00022679"/>
    </source>
</evidence>
<evidence type="ECO:0000256" key="7">
    <source>
        <dbReference type="ARBA" id="ARBA00022777"/>
    </source>
</evidence>
<accession>A0A1V6R6D0</accession>
<feature type="region of interest" description="Disordered" evidence="10">
    <location>
        <begin position="324"/>
        <end position="349"/>
    </location>
</feature>
<dbReference type="Pfam" id="PF06090">
    <property type="entry name" value="Ins_P5_2-kin"/>
    <property type="match status" value="1"/>
</dbReference>
<comment type="function">
    <text evidence="9">Phosphorylates Ins(1,3,4,5,6)P5 at position 2 to form Ins(1,2,3,4,5,6)P6 (InsP6 or phytate).</text>
</comment>
<sequence>MTKPNFLELPRGVQLIYLAEGGANVIYRFVGNPVLGKKDLKRPLSPSVLDSDHCNLPFQFKGKLLRLRKETAADISYKEIARNFDTIIRPLFKPEELVNQTLIKLPEGLLSSCNEQLRNAELNGARPNKRHGSYLCLHEPFGLLITDMTTAGDPGASLAELKPKWLNQSPSAPATAHRCRTCALREMKNRESKLLGQKEQRSFCPLDLVSEQYENVLRATAFIKGCKDRSRLARILYRNPTLQRLQSLQKTERDVGLQGPVTQSPEMSLAMTLRDCTMFIKVPHDEKSPVEIRLGDLDLKTGAGGKAGYWRDLETQLIDQGWYRGSNTSENSGECALNSPRRPSQSHSS</sequence>
<comment type="catalytic activity">
    <reaction evidence="9">
        <text>1D-myo-inositol 1,3,4,5,6-pentakisphosphate + ATP = 1D-myo-inositol hexakisphosphate + ADP + H(+)</text>
        <dbReference type="Rhea" id="RHEA:20313"/>
        <dbReference type="ChEBI" id="CHEBI:15378"/>
        <dbReference type="ChEBI" id="CHEBI:30616"/>
        <dbReference type="ChEBI" id="CHEBI:57733"/>
        <dbReference type="ChEBI" id="CHEBI:58130"/>
        <dbReference type="ChEBI" id="CHEBI:456216"/>
        <dbReference type="EC" id="2.7.1.158"/>
    </reaction>
</comment>
<dbReference type="EC" id="2.7.1.158" evidence="3 9"/>
<name>A0A1V6R6D0_9EURO</name>
<evidence type="ECO:0000313" key="11">
    <source>
        <dbReference type="EMBL" id="OQD96772.1"/>
    </source>
</evidence>
<keyword evidence="5 9" id="KW-0808">Transferase</keyword>
<keyword evidence="6 9" id="KW-0547">Nucleotide-binding</keyword>
<evidence type="ECO:0000256" key="10">
    <source>
        <dbReference type="SAM" id="MobiDB-lite"/>
    </source>
</evidence>
<dbReference type="GO" id="GO:0035299">
    <property type="term" value="F:inositol-1,3,4,5,6-pentakisphosphate 2-kinase activity"/>
    <property type="evidence" value="ECO:0007669"/>
    <property type="project" value="UniProtKB-EC"/>
</dbReference>
<dbReference type="Proteomes" id="UP000191518">
    <property type="component" value="Unassembled WGS sequence"/>
</dbReference>
<organism evidence="11 12">
    <name type="scientific">Penicillium vulpinum</name>
    <dbReference type="NCBI Taxonomy" id="29845"/>
    <lineage>
        <taxon>Eukaryota</taxon>
        <taxon>Fungi</taxon>
        <taxon>Dikarya</taxon>
        <taxon>Ascomycota</taxon>
        <taxon>Pezizomycotina</taxon>
        <taxon>Eurotiomycetes</taxon>
        <taxon>Eurotiomycetidae</taxon>
        <taxon>Eurotiales</taxon>
        <taxon>Aspergillaceae</taxon>
        <taxon>Penicillium</taxon>
    </lineage>
</organism>
<dbReference type="InterPro" id="IPR009286">
    <property type="entry name" value="Ins_P5_2-kin"/>
</dbReference>
<evidence type="ECO:0000256" key="9">
    <source>
        <dbReference type="RuleBase" id="RU364126"/>
    </source>
</evidence>
<evidence type="ECO:0000256" key="1">
    <source>
        <dbReference type="ARBA" id="ARBA00003979"/>
    </source>
</evidence>
<dbReference type="GO" id="GO:0005524">
    <property type="term" value="F:ATP binding"/>
    <property type="evidence" value="ECO:0007669"/>
    <property type="project" value="UniProtKB-KW"/>
</dbReference>
<comment type="caution">
    <text evidence="11">The sequence shown here is derived from an EMBL/GenBank/DDBJ whole genome shotgun (WGS) entry which is preliminary data.</text>
</comment>
<reference evidence="12" key="1">
    <citation type="journal article" date="2017" name="Nat. Microbiol.">
        <title>Global analysis of biosynthetic gene clusters reveals vast potential of secondary metabolite production in Penicillium species.</title>
        <authorList>
            <person name="Nielsen J.C."/>
            <person name="Grijseels S."/>
            <person name="Prigent S."/>
            <person name="Ji B."/>
            <person name="Dainat J."/>
            <person name="Nielsen K.F."/>
            <person name="Frisvad J.C."/>
            <person name="Workman M."/>
            <person name="Nielsen J."/>
        </authorList>
    </citation>
    <scope>NUCLEOTIDE SEQUENCE [LARGE SCALE GENOMIC DNA]</scope>
    <source>
        <strain evidence="12">IBT 29486</strain>
    </source>
</reference>
<dbReference type="GO" id="GO:0005634">
    <property type="term" value="C:nucleus"/>
    <property type="evidence" value="ECO:0007669"/>
    <property type="project" value="TreeGrafter"/>
</dbReference>
<dbReference type="PANTHER" id="PTHR14456:SF2">
    <property type="entry name" value="INOSITOL-PENTAKISPHOSPHATE 2-KINASE"/>
    <property type="match status" value="1"/>
</dbReference>
<protein>
    <recommendedName>
        <fullName evidence="4 9">Inositol-pentakisphosphate 2-kinase</fullName>
        <ecNumber evidence="3 9">2.7.1.158</ecNumber>
    </recommendedName>
</protein>
<keyword evidence="8 9" id="KW-0067">ATP-binding</keyword>
<comment type="domain">
    <text evidence="9">The EXKPK motif is conserved in inositol-pentakisphosphate 2-kinases of both family 1 and 2.</text>
</comment>